<organism evidence="1 2">
    <name type="scientific">Gimesia chilikensis</name>
    <dbReference type="NCBI Taxonomy" id="2605989"/>
    <lineage>
        <taxon>Bacteria</taxon>
        <taxon>Pseudomonadati</taxon>
        <taxon>Planctomycetota</taxon>
        <taxon>Planctomycetia</taxon>
        <taxon>Planctomycetales</taxon>
        <taxon>Planctomycetaceae</taxon>
        <taxon>Gimesia</taxon>
    </lineage>
</organism>
<accession>A0A517PI06</accession>
<evidence type="ECO:0000313" key="2">
    <source>
        <dbReference type="Proteomes" id="UP000320421"/>
    </source>
</evidence>
<keyword evidence="2" id="KW-1185">Reference proteome</keyword>
<gene>
    <name evidence="1" type="ORF">HG66A1_07340</name>
</gene>
<proteinExistence type="predicted"/>
<evidence type="ECO:0000313" key="1">
    <source>
        <dbReference type="EMBL" id="QDT18971.1"/>
    </source>
</evidence>
<dbReference type="RefSeq" id="WP_145180883.1">
    <property type="nucleotide sequence ID" value="NZ_CP036266.1"/>
</dbReference>
<dbReference type="EMBL" id="CP036266">
    <property type="protein sequence ID" value="QDT18971.1"/>
    <property type="molecule type" value="Genomic_DNA"/>
</dbReference>
<reference evidence="1 2" key="1">
    <citation type="submission" date="2019-02" db="EMBL/GenBank/DDBJ databases">
        <title>Deep-cultivation of Planctomycetes and their phenomic and genomic characterization uncovers novel biology.</title>
        <authorList>
            <person name="Wiegand S."/>
            <person name="Jogler M."/>
            <person name="Boedeker C."/>
            <person name="Pinto D."/>
            <person name="Vollmers J."/>
            <person name="Rivas-Marin E."/>
            <person name="Kohn T."/>
            <person name="Peeters S.H."/>
            <person name="Heuer A."/>
            <person name="Rast P."/>
            <person name="Oberbeckmann S."/>
            <person name="Bunk B."/>
            <person name="Jeske O."/>
            <person name="Meyerdierks A."/>
            <person name="Storesund J.E."/>
            <person name="Kallscheuer N."/>
            <person name="Luecker S."/>
            <person name="Lage O.M."/>
            <person name="Pohl T."/>
            <person name="Merkel B.J."/>
            <person name="Hornburger P."/>
            <person name="Mueller R.-W."/>
            <person name="Bruemmer F."/>
            <person name="Labrenz M."/>
            <person name="Spormann A.M."/>
            <person name="Op den Camp H."/>
            <person name="Overmann J."/>
            <person name="Amann R."/>
            <person name="Jetten M.S.M."/>
            <person name="Mascher T."/>
            <person name="Medema M.H."/>
            <person name="Devos D.P."/>
            <person name="Kaster A.-K."/>
            <person name="Ovreas L."/>
            <person name="Rohde M."/>
            <person name="Galperin M.Y."/>
            <person name="Jogler C."/>
        </authorList>
    </citation>
    <scope>NUCLEOTIDE SEQUENCE [LARGE SCALE GENOMIC DNA]</scope>
    <source>
        <strain evidence="1 2">HG66A1</strain>
    </source>
</reference>
<protein>
    <submittedName>
        <fullName evidence="1">Uncharacterized protein</fullName>
    </submittedName>
</protein>
<name>A0A517PI06_9PLAN</name>
<dbReference type="AlphaFoldDB" id="A0A517PI06"/>
<sequence length="171" mass="19183">MDLPPQVQNLIDAVSALPGVAGCFCTPQPLDEIDVDMLSLPGDFGSLPQAALIRTQGGRGDEVLIQTEVIFDRSPGAWLSLEFLAWWVRDWGRSGREIQMRPMALPPQGYEIQLGRTLKFFIEYFVIETENDYGDTLKVVQEMADSIAENFQSYQECFENPAEFTGDIESI</sequence>
<dbReference type="OrthoDB" id="289561at2"/>
<dbReference type="Proteomes" id="UP000320421">
    <property type="component" value="Chromosome"/>
</dbReference>